<evidence type="ECO:0000313" key="4">
    <source>
        <dbReference type="Proteomes" id="UP001642483"/>
    </source>
</evidence>
<evidence type="ECO:0000256" key="2">
    <source>
        <dbReference type="SAM" id="Phobius"/>
    </source>
</evidence>
<evidence type="ECO:0000313" key="3">
    <source>
        <dbReference type="EMBL" id="CAK8697943.1"/>
    </source>
</evidence>
<protein>
    <submittedName>
        <fullName evidence="3">Uncharacterized protein</fullName>
    </submittedName>
</protein>
<accession>A0ABP0H1Q2</accession>
<keyword evidence="4" id="KW-1185">Reference proteome</keyword>
<feature type="region of interest" description="Disordered" evidence="1">
    <location>
        <begin position="10"/>
        <end position="36"/>
    </location>
</feature>
<evidence type="ECO:0000256" key="1">
    <source>
        <dbReference type="SAM" id="MobiDB-lite"/>
    </source>
</evidence>
<proteinExistence type="predicted"/>
<comment type="caution">
    <text evidence="3">The sequence shown here is derived from an EMBL/GenBank/DDBJ whole genome shotgun (WGS) entry which is preliminary data.</text>
</comment>
<sequence length="200" mass="22474">MHVWFQSVVDVTNSSSSPGSHRQRENGSRRSHRQQDNWNSLKEMKIKFIIGYAFGIGLVLFGVALMILYFVLKNFRNCLVPSLTLIAMGIASLAFGEFFRSKLRQKRPQNCHGVSSVCVHSIPAIEDEPPPYCVGTFADHGSSLPVGDINHVNTYYGRRENSLFVDNSERRCLRLESSTVTDILPSYEEAIKAEGNSTMK</sequence>
<feature type="compositionally biased region" description="Polar residues" evidence="1">
    <location>
        <begin position="10"/>
        <end position="20"/>
    </location>
</feature>
<keyword evidence="2" id="KW-0472">Membrane</keyword>
<dbReference type="Proteomes" id="UP001642483">
    <property type="component" value="Unassembled WGS sequence"/>
</dbReference>
<feature type="transmembrane region" description="Helical" evidence="2">
    <location>
        <begin position="49"/>
        <end position="72"/>
    </location>
</feature>
<reference evidence="3 4" key="1">
    <citation type="submission" date="2024-02" db="EMBL/GenBank/DDBJ databases">
        <authorList>
            <person name="Daric V."/>
            <person name="Darras S."/>
        </authorList>
    </citation>
    <scope>NUCLEOTIDE SEQUENCE [LARGE SCALE GENOMIC DNA]</scope>
</reference>
<dbReference type="EMBL" id="CAWYQH010000174">
    <property type="protein sequence ID" value="CAK8697943.1"/>
    <property type="molecule type" value="Genomic_DNA"/>
</dbReference>
<organism evidence="3 4">
    <name type="scientific">Clavelina lepadiformis</name>
    <name type="common">Light-bulb sea squirt</name>
    <name type="synonym">Ascidia lepadiformis</name>
    <dbReference type="NCBI Taxonomy" id="159417"/>
    <lineage>
        <taxon>Eukaryota</taxon>
        <taxon>Metazoa</taxon>
        <taxon>Chordata</taxon>
        <taxon>Tunicata</taxon>
        <taxon>Ascidiacea</taxon>
        <taxon>Aplousobranchia</taxon>
        <taxon>Clavelinidae</taxon>
        <taxon>Clavelina</taxon>
    </lineage>
</organism>
<feature type="transmembrane region" description="Helical" evidence="2">
    <location>
        <begin position="78"/>
        <end position="99"/>
    </location>
</feature>
<keyword evidence="2" id="KW-1133">Transmembrane helix</keyword>
<gene>
    <name evidence="3" type="ORF">CVLEPA_LOCUS31422</name>
</gene>
<keyword evidence="2" id="KW-0812">Transmembrane</keyword>
<name>A0ABP0H1Q2_CLALP</name>